<keyword evidence="4" id="KW-1185">Reference proteome</keyword>
<accession>A0A068NMN4</accession>
<dbReference type="Pfam" id="PF13648">
    <property type="entry name" value="Lipocalin_4"/>
    <property type="match status" value="1"/>
</dbReference>
<name>A0A068NMN4_FIMGI</name>
<feature type="signal peptide" evidence="1">
    <location>
        <begin position="1"/>
        <end position="20"/>
    </location>
</feature>
<proteinExistence type="predicted"/>
<organism evidence="3 4">
    <name type="scientific">Fimbriimonas ginsengisoli Gsoil 348</name>
    <dbReference type="NCBI Taxonomy" id="661478"/>
    <lineage>
        <taxon>Bacteria</taxon>
        <taxon>Bacillati</taxon>
        <taxon>Armatimonadota</taxon>
        <taxon>Fimbriimonadia</taxon>
        <taxon>Fimbriimonadales</taxon>
        <taxon>Fimbriimonadaceae</taxon>
        <taxon>Fimbriimonas</taxon>
    </lineage>
</organism>
<dbReference type="RefSeq" id="WP_025227328.1">
    <property type="nucleotide sequence ID" value="NZ_CP007139.1"/>
</dbReference>
<feature type="chain" id="PRO_5001651844" description="Lipocalin-like domain-containing protein" evidence="1">
    <location>
        <begin position="21"/>
        <end position="143"/>
    </location>
</feature>
<keyword evidence="1" id="KW-0732">Signal</keyword>
<gene>
    <name evidence="3" type="ORF">OP10G_0652</name>
</gene>
<dbReference type="Proteomes" id="UP000027982">
    <property type="component" value="Chromosome"/>
</dbReference>
<evidence type="ECO:0000256" key="1">
    <source>
        <dbReference type="SAM" id="SignalP"/>
    </source>
</evidence>
<dbReference type="HOGENOM" id="CLU_1803296_0_0_0"/>
<evidence type="ECO:0000259" key="2">
    <source>
        <dbReference type="Pfam" id="PF13648"/>
    </source>
</evidence>
<feature type="domain" description="Lipocalin-like" evidence="2">
    <location>
        <begin position="35"/>
        <end position="123"/>
    </location>
</feature>
<dbReference type="EMBL" id="CP007139">
    <property type="protein sequence ID" value="AIE84020.1"/>
    <property type="molecule type" value="Genomic_DNA"/>
</dbReference>
<reference evidence="3 4" key="1">
    <citation type="journal article" date="2014" name="PLoS ONE">
        <title>The first complete genome sequence of the class fimbriimonadia in the phylum armatimonadetes.</title>
        <authorList>
            <person name="Hu Z.Y."/>
            <person name="Wang Y.Z."/>
            <person name="Im W.T."/>
            <person name="Wang S.Y."/>
            <person name="Zhao G.P."/>
            <person name="Zheng H.J."/>
            <person name="Quan Z.X."/>
        </authorList>
    </citation>
    <scope>NUCLEOTIDE SEQUENCE [LARGE SCALE GENOMIC DNA]</scope>
    <source>
        <strain evidence="3">Gsoil 348</strain>
    </source>
</reference>
<dbReference type="PROSITE" id="PS51257">
    <property type="entry name" value="PROKAR_LIPOPROTEIN"/>
    <property type="match status" value="1"/>
</dbReference>
<dbReference type="STRING" id="661478.OP10G_0652"/>
<evidence type="ECO:0000313" key="4">
    <source>
        <dbReference type="Proteomes" id="UP000027982"/>
    </source>
</evidence>
<sequence length="143" mass="15095">MKFFRFGLPVACAVALVAMGCGGGSFIDNDRSNGLSGTWVLDSMLVNGTTVTCPGNATLPGFDIGCSRYTVVYTTAGQFTQKSADGTVTTTGTFNNDGQTLTMNYGSQTISSRITVTNNANTFAIVIPNNGYPVTYTFIRQVV</sequence>
<dbReference type="AlphaFoldDB" id="A0A068NMN4"/>
<dbReference type="KEGG" id="fgi:OP10G_0652"/>
<dbReference type="InterPro" id="IPR024311">
    <property type="entry name" value="Lipocalin-like"/>
</dbReference>
<evidence type="ECO:0000313" key="3">
    <source>
        <dbReference type="EMBL" id="AIE84020.1"/>
    </source>
</evidence>
<protein>
    <recommendedName>
        <fullName evidence="2">Lipocalin-like domain-containing protein</fullName>
    </recommendedName>
</protein>